<comment type="caution">
    <text evidence="2">The sequence shown here is derived from an EMBL/GenBank/DDBJ whole genome shotgun (WGS) entry which is preliminary data.</text>
</comment>
<accession>A0ABD1D4P4</accession>
<dbReference type="InterPro" id="IPR032675">
    <property type="entry name" value="LRR_dom_sf"/>
</dbReference>
<name>A0ABD1D4P4_CULPP</name>
<keyword evidence="3" id="KW-1185">Reference proteome</keyword>
<protein>
    <recommendedName>
        <fullName evidence="1">NXF1/2/3/5-like leucine-rich repeat domain-containing protein</fullName>
    </recommendedName>
</protein>
<feature type="domain" description="NXF1/2/3/5-like leucine-rich repeat" evidence="1">
    <location>
        <begin position="1"/>
        <end position="51"/>
    </location>
</feature>
<organism evidence="2 3">
    <name type="scientific">Culex pipiens pipiens</name>
    <name type="common">Northern house mosquito</name>
    <dbReference type="NCBI Taxonomy" id="38569"/>
    <lineage>
        <taxon>Eukaryota</taxon>
        <taxon>Metazoa</taxon>
        <taxon>Ecdysozoa</taxon>
        <taxon>Arthropoda</taxon>
        <taxon>Hexapoda</taxon>
        <taxon>Insecta</taxon>
        <taxon>Pterygota</taxon>
        <taxon>Neoptera</taxon>
        <taxon>Endopterygota</taxon>
        <taxon>Diptera</taxon>
        <taxon>Nematocera</taxon>
        <taxon>Culicoidea</taxon>
        <taxon>Culicidae</taxon>
        <taxon>Culicinae</taxon>
        <taxon>Culicini</taxon>
        <taxon>Culex</taxon>
        <taxon>Culex</taxon>
    </lineage>
</organism>
<dbReference type="Gene3D" id="3.80.10.10">
    <property type="entry name" value="Ribonuclease Inhibitor"/>
    <property type="match status" value="1"/>
</dbReference>
<reference evidence="2 3" key="1">
    <citation type="submission" date="2024-05" db="EMBL/GenBank/DDBJ databases">
        <title>Culex pipiens pipiens assembly and annotation.</title>
        <authorList>
            <person name="Alout H."/>
            <person name="Durand T."/>
        </authorList>
    </citation>
    <scope>NUCLEOTIDE SEQUENCE [LARGE SCALE GENOMIC DNA]</scope>
    <source>
        <strain evidence="2">HA-2024</strain>
        <tissue evidence="2">Whole body</tissue>
    </source>
</reference>
<proteinExistence type="predicted"/>
<dbReference type="EMBL" id="JBEHCU010007627">
    <property type="protein sequence ID" value="KAL1394370.1"/>
    <property type="molecule type" value="Genomic_DNA"/>
</dbReference>
<dbReference type="Proteomes" id="UP001562425">
    <property type="component" value="Unassembled WGS sequence"/>
</dbReference>
<evidence type="ECO:0000259" key="1">
    <source>
        <dbReference type="Pfam" id="PF24048"/>
    </source>
</evidence>
<evidence type="ECO:0000313" key="3">
    <source>
        <dbReference type="Proteomes" id="UP001562425"/>
    </source>
</evidence>
<dbReference type="Pfam" id="PF24048">
    <property type="entry name" value="LRR_NXF1-5"/>
    <property type="match status" value="1"/>
</dbReference>
<dbReference type="InterPro" id="IPR057125">
    <property type="entry name" value="NXF1/2/3/5-like_LRR"/>
</dbReference>
<dbReference type="SUPFAM" id="SSF52058">
    <property type="entry name" value="L domain-like"/>
    <property type="match status" value="1"/>
</dbReference>
<gene>
    <name evidence="2" type="ORF">pipiens_012003</name>
</gene>
<sequence length="108" mass="12061">MMAAFDVIKVNIPDLEALNLNDNKLHMLDHFKLLDKKAPNLKILYMANNKQTIGCYRWVEEPELFPSLSSMDHSAVLMAVIDWIPEMVHEVTGCEIGASGTAESAGRC</sequence>
<evidence type="ECO:0000313" key="2">
    <source>
        <dbReference type="EMBL" id="KAL1394370.1"/>
    </source>
</evidence>
<dbReference type="AlphaFoldDB" id="A0ABD1D4P4"/>